<dbReference type="VEuPathDB" id="VectorBase:HLOH_050285"/>
<dbReference type="EMBL" id="JABSTR010001186">
    <property type="protein sequence ID" value="KAH9383595.1"/>
    <property type="molecule type" value="Genomic_DNA"/>
</dbReference>
<reference evidence="2 3" key="1">
    <citation type="journal article" date="2020" name="Cell">
        <title>Large-Scale Comparative Analyses of Tick Genomes Elucidate Their Genetic Diversity and Vector Capacities.</title>
        <authorList>
            <consortium name="Tick Genome and Microbiome Consortium (TIGMIC)"/>
            <person name="Jia N."/>
            <person name="Wang J."/>
            <person name="Shi W."/>
            <person name="Du L."/>
            <person name="Sun Y."/>
            <person name="Zhan W."/>
            <person name="Jiang J.F."/>
            <person name="Wang Q."/>
            <person name="Zhang B."/>
            <person name="Ji P."/>
            <person name="Bell-Sakyi L."/>
            <person name="Cui X.M."/>
            <person name="Yuan T.T."/>
            <person name="Jiang B.G."/>
            <person name="Yang W.F."/>
            <person name="Lam T.T."/>
            <person name="Chang Q.C."/>
            <person name="Ding S.J."/>
            <person name="Wang X.J."/>
            <person name="Zhu J.G."/>
            <person name="Ruan X.D."/>
            <person name="Zhao L."/>
            <person name="Wei J.T."/>
            <person name="Ye R.Z."/>
            <person name="Que T.C."/>
            <person name="Du C.H."/>
            <person name="Zhou Y.H."/>
            <person name="Cheng J.X."/>
            <person name="Dai P.F."/>
            <person name="Guo W.B."/>
            <person name="Han X.H."/>
            <person name="Huang E.J."/>
            <person name="Li L.F."/>
            <person name="Wei W."/>
            <person name="Gao Y.C."/>
            <person name="Liu J.Z."/>
            <person name="Shao H.Z."/>
            <person name="Wang X."/>
            <person name="Wang C.C."/>
            <person name="Yang T.C."/>
            <person name="Huo Q.B."/>
            <person name="Li W."/>
            <person name="Chen H.Y."/>
            <person name="Chen S.E."/>
            <person name="Zhou L.G."/>
            <person name="Ni X.B."/>
            <person name="Tian J.H."/>
            <person name="Sheng Y."/>
            <person name="Liu T."/>
            <person name="Pan Y.S."/>
            <person name="Xia L.Y."/>
            <person name="Li J."/>
            <person name="Zhao F."/>
            <person name="Cao W.C."/>
        </authorList>
    </citation>
    <scope>NUCLEOTIDE SEQUENCE [LARGE SCALE GENOMIC DNA]</scope>
    <source>
        <tissue evidence="2">Larvae</tissue>
    </source>
</reference>
<dbReference type="PANTHER" id="PTHR46579:SF1">
    <property type="entry name" value="F5_8 TYPE C DOMAIN-CONTAINING PROTEIN"/>
    <property type="match status" value="1"/>
</dbReference>
<evidence type="ECO:0000313" key="2">
    <source>
        <dbReference type="EMBL" id="KAH9383595.1"/>
    </source>
</evidence>
<comment type="caution">
    <text evidence="2">The sequence shown here is derived from an EMBL/GenBank/DDBJ whole genome shotgun (WGS) entry which is preliminary data.</text>
</comment>
<feature type="region of interest" description="Disordered" evidence="1">
    <location>
        <begin position="1"/>
        <end position="66"/>
    </location>
</feature>
<dbReference type="OMA" id="IAMIMAH"/>
<proteinExistence type="predicted"/>
<accession>A0A9J6H7F7</accession>
<sequence>MVSTGAESAPSCSREGSTSDKPLLEPEPVVEVDTLEDDLPEDIDRDADPLPDSGCNSASDDELPGSVPHDLTEEEIFASAFAKLSTEKLPHLGTSKAGATAMVMSFAVAQGLTWAPLGDLATLGNAIAGTEVLPRSKYMFCQLWSIKKDGLVEYWYLCDDCGAVLTVTGGNAVCKICNTEELLIVNELPPDVRFQHPTLAGLWFGRDHPDMQAFLARFVGQINDMEAVVWDDGMALHRSKVDALCCSVDAPARASVLNMIRFNGLSGCPWCLILAKHEQEYLIKHIRNAYLRYLVLLNFLAPRGPTALMNLHGFDLVAGISVDYMHCVLLGVCRQVTDAWFNSKNSDLPFYAGKRPQRDKVNERLLCIQPPHCITRFPRRVEDRIHWKASEWKQWLLYYAIACTEGVVPLEQWLHFMKLSEAVHILLRKSLSARAIDRADNFLHTVKYLYGATGATFNVHQLLHLASSVRNLGPLWANSAFVFESGNGKIVKSVTAANGLPHQIVERVAMAQQLDLCVATLNITGEEREICETFLGHTHVSNAVQIEDVTLLGLNRHADLSDTEKQLLHEVGYGSADCYDRFMWKKQVYHSMLYKRPSKSDTTFVETTEGFFPDTKSCQHSSQGRP</sequence>
<gene>
    <name evidence="2" type="ORF">HPB48_025227</name>
</gene>
<dbReference type="Proteomes" id="UP000821853">
    <property type="component" value="Unassembled WGS sequence"/>
</dbReference>
<evidence type="ECO:0000313" key="3">
    <source>
        <dbReference type="Proteomes" id="UP000821853"/>
    </source>
</evidence>
<feature type="compositionally biased region" description="Polar residues" evidence="1">
    <location>
        <begin position="1"/>
        <end position="20"/>
    </location>
</feature>
<dbReference type="OrthoDB" id="6146209at2759"/>
<organism evidence="2 3">
    <name type="scientific">Haemaphysalis longicornis</name>
    <name type="common">Bush tick</name>
    <dbReference type="NCBI Taxonomy" id="44386"/>
    <lineage>
        <taxon>Eukaryota</taxon>
        <taxon>Metazoa</taxon>
        <taxon>Ecdysozoa</taxon>
        <taxon>Arthropoda</taxon>
        <taxon>Chelicerata</taxon>
        <taxon>Arachnida</taxon>
        <taxon>Acari</taxon>
        <taxon>Parasitiformes</taxon>
        <taxon>Ixodida</taxon>
        <taxon>Ixodoidea</taxon>
        <taxon>Ixodidae</taxon>
        <taxon>Haemaphysalinae</taxon>
        <taxon>Haemaphysalis</taxon>
    </lineage>
</organism>
<evidence type="ECO:0000256" key="1">
    <source>
        <dbReference type="SAM" id="MobiDB-lite"/>
    </source>
</evidence>
<evidence type="ECO:0008006" key="4">
    <source>
        <dbReference type="Google" id="ProtNLM"/>
    </source>
</evidence>
<name>A0A9J6H7F7_HAELO</name>
<feature type="compositionally biased region" description="Acidic residues" evidence="1">
    <location>
        <begin position="28"/>
        <end position="45"/>
    </location>
</feature>
<protein>
    <recommendedName>
        <fullName evidence="4">Cr1-8 nvi</fullName>
    </recommendedName>
</protein>
<dbReference type="AlphaFoldDB" id="A0A9J6H7F7"/>
<dbReference type="PANTHER" id="PTHR46579">
    <property type="entry name" value="F5/8 TYPE C DOMAIN-CONTAINING PROTEIN-RELATED"/>
    <property type="match status" value="1"/>
</dbReference>
<keyword evidence="3" id="KW-1185">Reference proteome</keyword>